<dbReference type="AlphaFoldDB" id="B9EY51"/>
<reference evidence="1" key="1">
    <citation type="journal article" date="2005" name="PLoS Biol.">
        <title>The genomes of Oryza sativa: a history of duplications.</title>
        <authorList>
            <person name="Yu J."/>
            <person name="Wang J."/>
            <person name="Lin W."/>
            <person name="Li S."/>
            <person name="Li H."/>
            <person name="Zhou J."/>
            <person name="Ni P."/>
            <person name="Dong W."/>
            <person name="Hu S."/>
            <person name="Zeng C."/>
            <person name="Zhang J."/>
            <person name="Zhang Y."/>
            <person name="Li R."/>
            <person name="Xu Z."/>
            <person name="Li S."/>
            <person name="Li X."/>
            <person name="Zheng H."/>
            <person name="Cong L."/>
            <person name="Lin L."/>
            <person name="Yin J."/>
            <person name="Geng J."/>
            <person name="Li G."/>
            <person name="Shi J."/>
            <person name="Liu J."/>
            <person name="Lv H."/>
            <person name="Li J."/>
            <person name="Wang J."/>
            <person name="Deng Y."/>
            <person name="Ran L."/>
            <person name="Shi X."/>
            <person name="Wang X."/>
            <person name="Wu Q."/>
            <person name="Li C."/>
            <person name="Ren X."/>
            <person name="Wang J."/>
            <person name="Wang X."/>
            <person name="Li D."/>
            <person name="Liu D."/>
            <person name="Zhang X."/>
            <person name="Ji Z."/>
            <person name="Zhao W."/>
            <person name="Sun Y."/>
            <person name="Zhang Z."/>
            <person name="Bao J."/>
            <person name="Han Y."/>
            <person name="Dong L."/>
            <person name="Ji J."/>
            <person name="Chen P."/>
            <person name="Wu S."/>
            <person name="Liu J."/>
            <person name="Xiao Y."/>
            <person name="Bu D."/>
            <person name="Tan J."/>
            <person name="Yang L."/>
            <person name="Ye C."/>
            <person name="Zhang J."/>
            <person name="Xu J."/>
            <person name="Zhou Y."/>
            <person name="Yu Y."/>
            <person name="Zhang B."/>
            <person name="Zhuang S."/>
            <person name="Wei H."/>
            <person name="Liu B."/>
            <person name="Lei M."/>
            <person name="Yu H."/>
            <person name="Li Y."/>
            <person name="Xu H."/>
            <person name="Wei S."/>
            <person name="He X."/>
            <person name="Fang L."/>
            <person name="Zhang Z."/>
            <person name="Zhang Y."/>
            <person name="Huang X."/>
            <person name="Su Z."/>
            <person name="Tong W."/>
            <person name="Li J."/>
            <person name="Tong Z."/>
            <person name="Li S."/>
            <person name="Ye J."/>
            <person name="Wang L."/>
            <person name="Fang L."/>
            <person name="Lei T."/>
            <person name="Chen C."/>
            <person name="Chen H."/>
            <person name="Xu Z."/>
            <person name="Li H."/>
            <person name="Huang H."/>
            <person name="Zhang F."/>
            <person name="Xu H."/>
            <person name="Li N."/>
            <person name="Zhao C."/>
            <person name="Li S."/>
            <person name="Dong L."/>
            <person name="Huang Y."/>
            <person name="Li L."/>
            <person name="Xi Y."/>
            <person name="Qi Q."/>
            <person name="Li W."/>
            <person name="Zhang B."/>
            <person name="Hu W."/>
            <person name="Zhang Y."/>
            <person name="Tian X."/>
            <person name="Jiao Y."/>
            <person name="Liang X."/>
            <person name="Jin J."/>
            <person name="Gao L."/>
            <person name="Zheng W."/>
            <person name="Hao B."/>
            <person name="Liu S."/>
            <person name="Wang W."/>
            <person name="Yuan L."/>
            <person name="Cao M."/>
            <person name="McDermott J."/>
            <person name="Samudrala R."/>
            <person name="Wang J."/>
            <person name="Wong G.K."/>
            <person name="Yang H."/>
        </authorList>
    </citation>
    <scope>NUCLEOTIDE SEQUENCE [LARGE SCALE GENOMIC DNA]</scope>
</reference>
<gene>
    <name evidence="1" type="ORF">OsJ_02666</name>
</gene>
<reference evidence="1" key="2">
    <citation type="submission" date="2008-12" db="EMBL/GenBank/DDBJ databases">
        <title>Improved gene annotation of the rice (Oryza sativa) genomes.</title>
        <authorList>
            <person name="Wang J."/>
            <person name="Li R."/>
            <person name="Fan W."/>
            <person name="Huang Q."/>
            <person name="Zhang J."/>
            <person name="Zhou Y."/>
            <person name="Hu Y."/>
            <person name="Zi S."/>
            <person name="Li J."/>
            <person name="Ni P."/>
            <person name="Zheng H."/>
            <person name="Zhang Y."/>
            <person name="Zhao M."/>
            <person name="Hao Q."/>
            <person name="McDermott J."/>
            <person name="Samudrala R."/>
            <person name="Kristiansen K."/>
            <person name="Wong G.K.-S."/>
        </authorList>
    </citation>
    <scope>NUCLEOTIDE SEQUENCE</scope>
</reference>
<name>B9EY51_ORYSJ</name>
<evidence type="ECO:0000313" key="1">
    <source>
        <dbReference type="EMBL" id="EEE55014.1"/>
    </source>
</evidence>
<dbReference type="Proteomes" id="UP000007752">
    <property type="component" value="Chromosome 1"/>
</dbReference>
<accession>B9EY51</accession>
<sequence>MNGGGRRRYSSEQLMFDVPANAGGGAGKWGQRGGVRRGDGEIFVSVEPTTPARLRGGEAAAAAAGESPGQRQQLSPGLLDLHAFDTELISDFFSPIPTCTPACCVLP</sequence>
<protein>
    <submittedName>
        <fullName evidence="1">Uncharacterized protein</fullName>
    </submittedName>
</protein>
<dbReference type="EMBL" id="CM000138">
    <property type="protein sequence ID" value="EEE55014.1"/>
    <property type="molecule type" value="Genomic_DNA"/>
</dbReference>
<organism evidence="1">
    <name type="scientific">Oryza sativa subsp. japonica</name>
    <name type="common">Rice</name>
    <dbReference type="NCBI Taxonomy" id="39947"/>
    <lineage>
        <taxon>Eukaryota</taxon>
        <taxon>Viridiplantae</taxon>
        <taxon>Streptophyta</taxon>
        <taxon>Embryophyta</taxon>
        <taxon>Tracheophyta</taxon>
        <taxon>Spermatophyta</taxon>
        <taxon>Magnoliopsida</taxon>
        <taxon>Liliopsida</taxon>
        <taxon>Poales</taxon>
        <taxon>Poaceae</taxon>
        <taxon>BOP clade</taxon>
        <taxon>Oryzoideae</taxon>
        <taxon>Oryzeae</taxon>
        <taxon>Oryzinae</taxon>
        <taxon>Oryza</taxon>
        <taxon>Oryza sativa</taxon>
    </lineage>
</organism>
<proteinExistence type="predicted"/>